<evidence type="ECO:0000313" key="7">
    <source>
        <dbReference type="EMBL" id="MCS3903496.1"/>
    </source>
</evidence>
<dbReference type="RefSeq" id="WP_259055299.1">
    <property type="nucleotide sequence ID" value="NZ_JANUCT010000009.1"/>
</dbReference>
<dbReference type="InterPro" id="IPR043128">
    <property type="entry name" value="Rev_trsase/Diguanyl_cyclase"/>
</dbReference>
<name>A0AAE3HLU2_9GAMM</name>
<dbReference type="InterPro" id="IPR000014">
    <property type="entry name" value="PAS"/>
</dbReference>
<evidence type="ECO:0000259" key="6">
    <source>
        <dbReference type="PROSITE" id="PS50887"/>
    </source>
</evidence>
<dbReference type="Gene3D" id="3.30.70.270">
    <property type="match status" value="1"/>
</dbReference>
<dbReference type="GO" id="GO:0003824">
    <property type="term" value="F:catalytic activity"/>
    <property type="evidence" value="ECO:0007669"/>
    <property type="project" value="UniProtKB-ARBA"/>
</dbReference>
<comment type="caution">
    <text evidence="7">The sequence shown here is derived from an EMBL/GenBank/DDBJ whole genome shotgun (WGS) entry which is preliminary data.</text>
</comment>
<evidence type="ECO:0000259" key="3">
    <source>
        <dbReference type="PROSITE" id="PS50110"/>
    </source>
</evidence>
<dbReference type="GO" id="GO:0000160">
    <property type="term" value="P:phosphorelay signal transduction system"/>
    <property type="evidence" value="ECO:0007669"/>
    <property type="project" value="InterPro"/>
</dbReference>
<dbReference type="Proteomes" id="UP001204445">
    <property type="component" value="Unassembled WGS sequence"/>
</dbReference>
<dbReference type="Gene3D" id="3.30.450.20">
    <property type="entry name" value="PAS domain"/>
    <property type="match status" value="1"/>
</dbReference>
<dbReference type="InterPro" id="IPR035965">
    <property type="entry name" value="PAS-like_dom_sf"/>
</dbReference>
<dbReference type="PANTHER" id="PTHR46663">
    <property type="entry name" value="DIGUANYLATE CYCLASE DGCT-RELATED"/>
    <property type="match status" value="1"/>
</dbReference>
<dbReference type="Gene3D" id="3.40.50.2300">
    <property type="match status" value="1"/>
</dbReference>
<dbReference type="InterPro" id="IPR000160">
    <property type="entry name" value="GGDEF_dom"/>
</dbReference>
<dbReference type="Pfam" id="PF00990">
    <property type="entry name" value="GGDEF"/>
    <property type="match status" value="1"/>
</dbReference>
<dbReference type="NCBIfam" id="TIGR00254">
    <property type="entry name" value="GGDEF"/>
    <property type="match status" value="1"/>
</dbReference>
<dbReference type="PROSITE" id="PS50112">
    <property type="entry name" value="PAS"/>
    <property type="match status" value="1"/>
</dbReference>
<dbReference type="Pfam" id="PF08447">
    <property type="entry name" value="PAS_3"/>
    <property type="match status" value="1"/>
</dbReference>
<keyword evidence="8" id="KW-1185">Reference proteome</keyword>
<dbReference type="InterPro" id="IPR001789">
    <property type="entry name" value="Sig_transdc_resp-reg_receiver"/>
</dbReference>
<dbReference type="SUPFAM" id="SSF52172">
    <property type="entry name" value="CheY-like"/>
    <property type="match status" value="1"/>
</dbReference>
<dbReference type="PROSITE" id="PS50887">
    <property type="entry name" value="GGDEF"/>
    <property type="match status" value="1"/>
</dbReference>
<keyword evidence="2" id="KW-0597">Phosphoprotein</keyword>
<dbReference type="InterPro" id="IPR013655">
    <property type="entry name" value="PAS_fold_3"/>
</dbReference>
<dbReference type="SMART" id="SM00448">
    <property type="entry name" value="REC"/>
    <property type="match status" value="1"/>
</dbReference>
<dbReference type="CDD" id="cd00156">
    <property type="entry name" value="REC"/>
    <property type="match status" value="1"/>
</dbReference>
<dbReference type="FunFam" id="3.30.70.270:FF:000001">
    <property type="entry name" value="Diguanylate cyclase domain protein"/>
    <property type="match status" value="1"/>
</dbReference>
<dbReference type="SMART" id="SM00267">
    <property type="entry name" value="GGDEF"/>
    <property type="match status" value="1"/>
</dbReference>
<accession>A0AAE3HLU2</accession>
<evidence type="ECO:0000259" key="5">
    <source>
        <dbReference type="PROSITE" id="PS50113"/>
    </source>
</evidence>
<feature type="domain" description="Response regulatory" evidence="3">
    <location>
        <begin position="12"/>
        <end position="128"/>
    </location>
</feature>
<dbReference type="AlphaFoldDB" id="A0AAE3HLU2"/>
<feature type="domain" description="PAC" evidence="5">
    <location>
        <begin position="218"/>
        <end position="269"/>
    </location>
</feature>
<evidence type="ECO:0000256" key="2">
    <source>
        <dbReference type="PROSITE-ProRule" id="PRU00169"/>
    </source>
</evidence>
<dbReference type="NCBIfam" id="TIGR00229">
    <property type="entry name" value="sensory_box"/>
    <property type="match status" value="1"/>
</dbReference>
<dbReference type="InterPro" id="IPR011006">
    <property type="entry name" value="CheY-like_superfamily"/>
</dbReference>
<dbReference type="SUPFAM" id="SSF55073">
    <property type="entry name" value="Nucleotide cyclase"/>
    <property type="match status" value="1"/>
</dbReference>
<evidence type="ECO:0000256" key="1">
    <source>
        <dbReference type="ARBA" id="ARBA00001946"/>
    </source>
</evidence>
<dbReference type="PROSITE" id="PS50110">
    <property type="entry name" value="RESPONSE_REGULATORY"/>
    <property type="match status" value="1"/>
</dbReference>
<evidence type="ECO:0000313" key="8">
    <source>
        <dbReference type="Proteomes" id="UP001204445"/>
    </source>
</evidence>
<evidence type="ECO:0000259" key="4">
    <source>
        <dbReference type="PROSITE" id="PS50112"/>
    </source>
</evidence>
<gene>
    <name evidence="7" type="ORF">J2T55_001522</name>
</gene>
<dbReference type="CDD" id="cd00130">
    <property type="entry name" value="PAS"/>
    <property type="match status" value="1"/>
</dbReference>
<dbReference type="PROSITE" id="PS50113">
    <property type="entry name" value="PAC"/>
    <property type="match status" value="1"/>
</dbReference>
<proteinExistence type="predicted"/>
<feature type="domain" description="GGDEF" evidence="6">
    <location>
        <begin position="301"/>
        <end position="440"/>
    </location>
</feature>
<dbReference type="EMBL" id="JANUCT010000009">
    <property type="protein sequence ID" value="MCS3903496.1"/>
    <property type="molecule type" value="Genomic_DNA"/>
</dbReference>
<dbReference type="SUPFAM" id="SSF55785">
    <property type="entry name" value="PYP-like sensor domain (PAS domain)"/>
    <property type="match status" value="1"/>
</dbReference>
<dbReference type="InterPro" id="IPR052163">
    <property type="entry name" value="DGC-Regulatory_Protein"/>
</dbReference>
<dbReference type="Pfam" id="PF00072">
    <property type="entry name" value="Response_reg"/>
    <property type="match status" value="1"/>
</dbReference>
<organism evidence="7 8">
    <name type="scientific">Methylohalomonas lacus</name>
    <dbReference type="NCBI Taxonomy" id="398773"/>
    <lineage>
        <taxon>Bacteria</taxon>
        <taxon>Pseudomonadati</taxon>
        <taxon>Pseudomonadota</taxon>
        <taxon>Gammaproteobacteria</taxon>
        <taxon>Methylohalomonadales</taxon>
        <taxon>Methylohalomonadaceae</taxon>
        <taxon>Methylohalomonas</taxon>
    </lineage>
</organism>
<feature type="domain" description="PAS" evidence="4">
    <location>
        <begin position="160"/>
        <end position="211"/>
    </location>
</feature>
<sequence>MKDTASALCKRNILLVEDSANDAELIRQALDYADGDAALECVADEPSLIEALQRADWDVVLSDAKMPELDIEQVLDRIATLGHDIPVIIVSGRISDDRAVALIKHGAHDYVSKDHLERLPLAIERECEAAKTRTRLARHERIMANVTSRLPGYIFQRMQSVDGTFHFTYLSESLREQFGVDPDRLMANPEDFWELIHPDDRDALASVFAEAHARIEPYYTEYRAVLPDGRTSWVRVQAQPTRLANGDVVWDGIGLDISAEKTARERLNYMAYFDEVTGLPNRHLLFDRLDQAIRQCDRSSNNLALHMIDLDQFKQVNDTLGHAAGDRLLHQVAERLSGVIRQTDTLARIGGDEFVLMQTGVNQIAAAENLAGKLLANLAEPFRFDTHSVEVQISIGIAFYGSMFALPDETDVRTALIKRADQALYDAKSQGRNTWCLYRQAWAGAVDGSARA</sequence>
<feature type="modified residue" description="4-aspartylphosphate" evidence="2">
    <location>
        <position position="63"/>
    </location>
</feature>
<dbReference type="InterPro" id="IPR029787">
    <property type="entry name" value="Nucleotide_cyclase"/>
</dbReference>
<dbReference type="CDD" id="cd01949">
    <property type="entry name" value="GGDEF"/>
    <property type="match status" value="1"/>
</dbReference>
<reference evidence="7" key="1">
    <citation type="submission" date="2022-08" db="EMBL/GenBank/DDBJ databases">
        <title>Genomic Encyclopedia of Type Strains, Phase III (KMG-III): the genomes of soil and plant-associated and newly described type strains.</title>
        <authorList>
            <person name="Whitman W."/>
        </authorList>
    </citation>
    <scope>NUCLEOTIDE SEQUENCE</scope>
    <source>
        <strain evidence="7">HMT 1</strain>
    </source>
</reference>
<comment type="cofactor">
    <cofactor evidence="1">
        <name>Mg(2+)</name>
        <dbReference type="ChEBI" id="CHEBI:18420"/>
    </cofactor>
</comment>
<protein>
    <submittedName>
        <fullName evidence="7">Diguanylate cyclase (GGDEF)-like protein/PAS domain S-box-containing protein</fullName>
    </submittedName>
</protein>
<dbReference type="InterPro" id="IPR000700">
    <property type="entry name" value="PAS-assoc_C"/>
</dbReference>
<dbReference type="PANTHER" id="PTHR46663:SF2">
    <property type="entry name" value="GGDEF DOMAIN-CONTAINING PROTEIN"/>
    <property type="match status" value="1"/>
</dbReference>